<dbReference type="Gene3D" id="2.40.30.10">
    <property type="entry name" value="Translation factors"/>
    <property type="match status" value="1"/>
</dbReference>
<sequence>MSNHSNPLCCNEMQVHNIIRETDDVYTLELIAQDYYPYEPGQYALVSIADSPTITRAYTLSSSPGLSPFLTLTVRRIKNGIGSNWLTQEVKVGDLIRLSDPMGEFTCSRILADNYLLVAGGCGVTPIMSMTRWLLKHRPQVNLRVIYSVHEPKDVIFKREWQALQQQYPQLELFINASVNATEGFIAGRISQAMLARLIPDIADYSVLTCGPQDYMDQLKSIVTALGVAENRFYSEQFHSSAENCLLDTDKQAVLSISAPLAQNFKVPVGMSLLTALESNGVPIIAGCRTGVCGSCKTLVLSGEYESDNYGPLTEEEIKQGYVLACSCRLKGNLKVNMLP</sequence>
<dbReference type="GO" id="GO:0046872">
    <property type="term" value="F:metal ion binding"/>
    <property type="evidence" value="ECO:0007669"/>
    <property type="project" value="UniProtKB-KW"/>
</dbReference>
<feature type="domain" description="2Fe-2S ferredoxin-type" evidence="12">
    <location>
        <begin position="251"/>
        <end position="340"/>
    </location>
</feature>
<dbReference type="InterPro" id="IPR017938">
    <property type="entry name" value="Riboflavin_synthase-like_b-brl"/>
</dbReference>
<protein>
    <submittedName>
        <fullName evidence="14">NADH oxidoreductase Hcr</fullName>
    </submittedName>
</protein>
<keyword evidence="8" id="KW-0408">Iron</keyword>
<dbReference type="InterPro" id="IPR006058">
    <property type="entry name" value="2Fe2S_fd_BS"/>
</dbReference>
<evidence type="ECO:0000313" key="15">
    <source>
        <dbReference type="Proteomes" id="UP000295657"/>
    </source>
</evidence>
<comment type="cofactor">
    <cofactor evidence="1">
        <name>FAD</name>
        <dbReference type="ChEBI" id="CHEBI:57692"/>
    </cofactor>
</comment>
<dbReference type="PANTHER" id="PTHR47354">
    <property type="entry name" value="NADH OXIDOREDUCTASE HCR"/>
    <property type="match status" value="1"/>
</dbReference>
<feature type="domain" description="FAD-binding FR-type" evidence="13">
    <location>
        <begin position="8"/>
        <end position="108"/>
    </location>
</feature>
<keyword evidence="6" id="KW-0472">Membrane</keyword>
<dbReference type="SUPFAM" id="SSF52343">
    <property type="entry name" value="Ferredoxin reductase-like, C-terminal NADP-linked domain"/>
    <property type="match status" value="1"/>
</dbReference>
<dbReference type="InterPro" id="IPR036010">
    <property type="entry name" value="2Fe-2S_ferredoxin-like_sf"/>
</dbReference>
<evidence type="ECO:0000256" key="10">
    <source>
        <dbReference type="ARBA" id="ARBA00034078"/>
    </source>
</evidence>
<dbReference type="EMBL" id="SNYQ01000004">
    <property type="protein sequence ID" value="TDQ57615.1"/>
    <property type="molecule type" value="Genomic_DNA"/>
</dbReference>
<dbReference type="InterPro" id="IPR008333">
    <property type="entry name" value="Cbr1-like_FAD-bd_dom"/>
</dbReference>
<dbReference type="InterPro" id="IPR001041">
    <property type="entry name" value="2Fe-2S_ferredoxin-type"/>
</dbReference>
<keyword evidence="3" id="KW-0001">2Fe-2S</keyword>
<evidence type="ECO:0000256" key="8">
    <source>
        <dbReference type="ARBA" id="ARBA00023004"/>
    </source>
</evidence>
<evidence type="ECO:0000259" key="13">
    <source>
        <dbReference type="PROSITE" id="PS51384"/>
    </source>
</evidence>
<proteinExistence type="inferred from homology"/>
<evidence type="ECO:0000256" key="11">
    <source>
        <dbReference type="ARBA" id="ARBA00061434"/>
    </source>
</evidence>
<reference evidence="14 15" key="1">
    <citation type="submission" date="2019-03" db="EMBL/GenBank/DDBJ databases">
        <title>Genomic Encyclopedia of Type Strains, Phase IV (KMG-IV): sequencing the most valuable type-strain genomes for metagenomic binning, comparative biology and taxonomic classification.</title>
        <authorList>
            <person name="Goeker M."/>
        </authorList>
    </citation>
    <scope>NUCLEOTIDE SEQUENCE [LARGE SCALE GENOMIC DNA]</scope>
    <source>
        <strain evidence="14 15">DSM 28403</strain>
    </source>
</reference>
<dbReference type="SUPFAM" id="SSF63380">
    <property type="entry name" value="Riboflavin synthase domain-like"/>
    <property type="match status" value="1"/>
</dbReference>
<dbReference type="GO" id="GO:0051537">
    <property type="term" value="F:2 iron, 2 sulfur cluster binding"/>
    <property type="evidence" value="ECO:0007669"/>
    <property type="project" value="UniProtKB-KW"/>
</dbReference>
<keyword evidence="5" id="KW-0274">FAD</keyword>
<dbReference type="Gene3D" id="3.10.20.30">
    <property type="match status" value="1"/>
</dbReference>
<keyword evidence="4" id="KW-0479">Metal-binding</keyword>
<dbReference type="CDD" id="cd06215">
    <property type="entry name" value="FNR_iron_sulfur_binding_1"/>
    <property type="match status" value="1"/>
</dbReference>
<keyword evidence="15" id="KW-1185">Reference proteome</keyword>
<dbReference type="InterPro" id="IPR001709">
    <property type="entry name" value="Flavoprot_Pyr_Nucl_cyt_Rdtase"/>
</dbReference>
<evidence type="ECO:0000256" key="2">
    <source>
        <dbReference type="ARBA" id="ARBA00022630"/>
    </source>
</evidence>
<dbReference type="PRINTS" id="PR00371">
    <property type="entry name" value="FPNCR"/>
</dbReference>
<evidence type="ECO:0000256" key="4">
    <source>
        <dbReference type="ARBA" id="ARBA00022723"/>
    </source>
</evidence>
<keyword evidence="9" id="KW-0411">Iron-sulfur</keyword>
<dbReference type="Pfam" id="PF00970">
    <property type="entry name" value="FAD_binding_6"/>
    <property type="match status" value="1"/>
</dbReference>
<evidence type="ECO:0000256" key="6">
    <source>
        <dbReference type="ARBA" id="ARBA00022989"/>
    </source>
</evidence>
<dbReference type="SUPFAM" id="SSF54292">
    <property type="entry name" value="2Fe-2S ferredoxin-like"/>
    <property type="match status" value="1"/>
</dbReference>
<dbReference type="Pfam" id="PF00175">
    <property type="entry name" value="NAD_binding_1"/>
    <property type="match status" value="1"/>
</dbReference>
<dbReference type="Pfam" id="PF00111">
    <property type="entry name" value="Fer2"/>
    <property type="match status" value="1"/>
</dbReference>
<dbReference type="PRINTS" id="PR00406">
    <property type="entry name" value="CYTB5RDTASE"/>
</dbReference>
<evidence type="ECO:0000256" key="9">
    <source>
        <dbReference type="ARBA" id="ARBA00023014"/>
    </source>
</evidence>
<dbReference type="InterPro" id="IPR001433">
    <property type="entry name" value="OxRdtase_FAD/NAD-bd"/>
</dbReference>
<evidence type="ECO:0000259" key="12">
    <source>
        <dbReference type="PROSITE" id="PS51085"/>
    </source>
</evidence>
<dbReference type="InterPro" id="IPR012675">
    <property type="entry name" value="Beta-grasp_dom_sf"/>
</dbReference>
<name>A0A4R6V803_9PAST</name>
<dbReference type="InterPro" id="IPR039261">
    <property type="entry name" value="FNR_nucleotide-bd"/>
</dbReference>
<dbReference type="CDD" id="cd00207">
    <property type="entry name" value="fer2"/>
    <property type="match status" value="1"/>
</dbReference>
<dbReference type="Gene3D" id="3.40.50.80">
    <property type="entry name" value="Nucleotide-binding domain of ferredoxin-NADP reductase (FNR) module"/>
    <property type="match status" value="1"/>
</dbReference>
<evidence type="ECO:0000313" key="14">
    <source>
        <dbReference type="EMBL" id="TDQ57615.1"/>
    </source>
</evidence>
<keyword evidence="6" id="KW-1133">Transmembrane helix</keyword>
<dbReference type="PROSITE" id="PS51085">
    <property type="entry name" value="2FE2S_FER_2"/>
    <property type="match status" value="1"/>
</dbReference>
<dbReference type="OrthoDB" id="9796486at2"/>
<evidence type="ECO:0000256" key="7">
    <source>
        <dbReference type="ARBA" id="ARBA00023002"/>
    </source>
</evidence>
<comment type="similarity">
    <text evidence="11">In the N-terminal section; belongs to the FAD-binding oxidoreductase type 6 family.</text>
</comment>
<dbReference type="NCBIfam" id="NF007964">
    <property type="entry name" value="PRK10684.1"/>
    <property type="match status" value="1"/>
</dbReference>
<organism evidence="14 15">
    <name type="scientific">Mesocricetibacter intestinalis</name>
    <dbReference type="NCBI Taxonomy" id="1521930"/>
    <lineage>
        <taxon>Bacteria</taxon>
        <taxon>Pseudomonadati</taxon>
        <taxon>Pseudomonadota</taxon>
        <taxon>Gammaproteobacteria</taxon>
        <taxon>Pasteurellales</taxon>
        <taxon>Pasteurellaceae</taxon>
        <taxon>Mesocricetibacter</taxon>
    </lineage>
</organism>
<dbReference type="Proteomes" id="UP000295657">
    <property type="component" value="Unassembled WGS sequence"/>
</dbReference>
<dbReference type="InterPro" id="IPR050415">
    <property type="entry name" value="MRET"/>
</dbReference>
<evidence type="ECO:0000256" key="3">
    <source>
        <dbReference type="ARBA" id="ARBA00022714"/>
    </source>
</evidence>
<dbReference type="InterPro" id="IPR017927">
    <property type="entry name" value="FAD-bd_FR_type"/>
</dbReference>
<keyword evidence="7" id="KW-0560">Oxidoreductase</keyword>
<dbReference type="PANTHER" id="PTHR47354:SF6">
    <property type="entry name" value="NADH OXIDOREDUCTASE HCR"/>
    <property type="match status" value="1"/>
</dbReference>
<keyword evidence="2" id="KW-0285">Flavoprotein</keyword>
<dbReference type="PROSITE" id="PS00197">
    <property type="entry name" value="2FE2S_FER_1"/>
    <property type="match status" value="1"/>
</dbReference>
<dbReference type="PROSITE" id="PS51384">
    <property type="entry name" value="FAD_FR"/>
    <property type="match status" value="1"/>
</dbReference>
<accession>A0A4R6V803</accession>
<comment type="cofactor">
    <cofactor evidence="10">
        <name>[2Fe-2S] cluster</name>
        <dbReference type="ChEBI" id="CHEBI:190135"/>
    </cofactor>
</comment>
<comment type="caution">
    <text evidence="14">The sequence shown here is derived from an EMBL/GenBank/DDBJ whole genome shotgun (WGS) entry which is preliminary data.</text>
</comment>
<keyword evidence="6" id="KW-0812">Transmembrane</keyword>
<evidence type="ECO:0000256" key="5">
    <source>
        <dbReference type="ARBA" id="ARBA00022827"/>
    </source>
</evidence>
<dbReference type="GO" id="GO:0016491">
    <property type="term" value="F:oxidoreductase activity"/>
    <property type="evidence" value="ECO:0007669"/>
    <property type="project" value="UniProtKB-KW"/>
</dbReference>
<dbReference type="RefSeq" id="WP_133544601.1">
    <property type="nucleotide sequence ID" value="NZ_SNYQ01000004.1"/>
</dbReference>
<evidence type="ECO:0000256" key="1">
    <source>
        <dbReference type="ARBA" id="ARBA00001974"/>
    </source>
</evidence>
<gene>
    <name evidence="14" type="ORF">EDC45_1262</name>
</gene>
<dbReference type="AlphaFoldDB" id="A0A4R6V803"/>